<dbReference type="Proteomes" id="UP001497444">
    <property type="component" value="Chromosome 5"/>
</dbReference>
<protein>
    <submittedName>
        <fullName evidence="1">Uncharacterized protein</fullName>
    </submittedName>
</protein>
<dbReference type="PROSITE" id="PS50076">
    <property type="entry name" value="DNAJ_2"/>
    <property type="match status" value="1"/>
</dbReference>
<dbReference type="SUPFAM" id="SSF46565">
    <property type="entry name" value="Chaperone J-domain"/>
    <property type="match status" value="1"/>
</dbReference>
<dbReference type="Gene3D" id="1.10.287.110">
    <property type="entry name" value="DnaJ domain"/>
    <property type="match status" value="1"/>
</dbReference>
<dbReference type="CDD" id="cd06257">
    <property type="entry name" value="DnaJ"/>
    <property type="match status" value="1"/>
</dbReference>
<keyword evidence="2" id="KW-1185">Reference proteome</keyword>
<dbReference type="PROSITE" id="PS00636">
    <property type="entry name" value="DNAJ_1"/>
    <property type="match status" value="1"/>
</dbReference>
<dbReference type="InterPro" id="IPR001623">
    <property type="entry name" value="DnaJ_domain"/>
</dbReference>
<dbReference type="Pfam" id="PF00226">
    <property type="entry name" value="DnaJ"/>
    <property type="match status" value="1"/>
</dbReference>
<dbReference type="InterPro" id="IPR036869">
    <property type="entry name" value="J_dom_sf"/>
</dbReference>
<dbReference type="PANTHER" id="PTHR44137:SF32">
    <property type="entry name" value="DNAJ HEAT SHOCK AMINO-TERMINAL DOMAIN PROTEIN"/>
    <property type="match status" value="1"/>
</dbReference>
<organism evidence="1 2">
    <name type="scientific">Sphagnum jensenii</name>
    <dbReference type="NCBI Taxonomy" id="128206"/>
    <lineage>
        <taxon>Eukaryota</taxon>
        <taxon>Viridiplantae</taxon>
        <taxon>Streptophyta</taxon>
        <taxon>Embryophyta</taxon>
        <taxon>Bryophyta</taxon>
        <taxon>Sphagnophytina</taxon>
        <taxon>Sphagnopsida</taxon>
        <taxon>Sphagnales</taxon>
        <taxon>Sphagnaceae</taxon>
        <taxon>Sphagnum</taxon>
    </lineage>
</organism>
<dbReference type="EMBL" id="OZ020100">
    <property type="protein sequence ID" value="CAK9273995.1"/>
    <property type="molecule type" value="Genomic_DNA"/>
</dbReference>
<dbReference type="SMART" id="SM00271">
    <property type="entry name" value="DnaJ"/>
    <property type="match status" value="1"/>
</dbReference>
<gene>
    <name evidence="1" type="ORF">CSSPJE1EN1_LOCUS19473</name>
</gene>
<reference evidence="1" key="1">
    <citation type="submission" date="2024-02" db="EMBL/GenBank/DDBJ databases">
        <authorList>
            <consortium name="ELIXIR-Norway"/>
            <consortium name="Elixir Norway"/>
        </authorList>
    </citation>
    <scope>NUCLEOTIDE SEQUENCE</scope>
</reference>
<accession>A0ABP0X4H6</accession>
<name>A0ABP0X4H6_9BRYO</name>
<sequence>MFRYCQEKKMGSSFVAAAEESCGGVQVCGIEEIEAKWWMDGASKHIVDGRFQSALSLLRKAQQLCPTLKGLPELTAISQVCYAGSWRACSCSSRRELCQTPDWYRILEVDEKVDANSLKKRYRQLALLLHPDKNDHVNSEGAFKLVSKAYECLSDNHKRHAFNLERSKSFCVICSLPPLNTCILAVPQTNRATYACQSHLVTVTDDTGKGKQDAERLEILQERERARARVSMLDKEWGIRHSKWLQQLASVREKFQTYQYDLIPTPKSRTAYAHHHLFSSLHSQFHWSEGEYKRNVATSVTDLSLKSTLPAQARRPHHMCNDSYQERPHISNNLLSRLKPKSEAAFPQASARTEKLGPEFSNVTIPVEEGETIMKEFLEGIRKFNRPANAFVSPLSEIGLLYTDVEPTTWQTYHSLKQEDNGFQKQGAIRKGITSETPYRKAGHARSTHYSFSSWKKGGEDLEHKQKPVKEKENSEALMGILDCLREEAKSVAATLNKLRESIHLESSTVPINNYL</sequence>
<proteinExistence type="predicted"/>
<evidence type="ECO:0000313" key="2">
    <source>
        <dbReference type="Proteomes" id="UP001497444"/>
    </source>
</evidence>
<dbReference type="InterPro" id="IPR018253">
    <property type="entry name" value="DnaJ_domain_CS"/>
</dbReference>
<dbReference type="PANTHER" id="PTHR44137">
    <property type="entry name" value="BNAC03G44070D PROTEIN"/>
    <property type="match status" value="1"/>
</dbReference>
<dbReference type="PRINTS" id="PR00625">
    <property type="entry name" value="JDOMAIN"/>
</dbReference>
<evidence type="ECO:0000313" key="1">
    <source>
        <dbReference type="EMBL" id="CAK9273995.1"/>
    </source>
</evidence>